<evidence type="ECO:0000256" key="8">
    <source>
        <dbReference type="ARBA" id="ARBA00023303"/>
    </source>
</evidence>
<evidence type="ECO:0000313" key="10">
    <source>
        <dbReference type="EMBL" id="KAK1371115.1"/>
    </source>
</evidence>
<feature type="transmembrane region" description="Helical" evidence="9">
    <location>
        <begin position="46"/>
        <end position="64"/>
    </location>
</feature>
<evidence type="ECO:0000313" key="11">
    <source>
        <dbReference type="Proteomes" id="UP001237642"/>
    </source>
</evidence>
<evidence type="ECO:0000256" key="9">
    <source>
        <dbReference type="SAM" id="Phobius"/>
    </source>
</evidence>
<organism evidence="10 11">
    <name type="scientific">Heracleum sosnowskyi</name>
    <dbReference type="NCBI Taxonomy" id="360622"/>
    <lineage>
        <taxon>Eukaryota</taxon>
        <taxon>Viridiplantae</taxon>
        <taxon>Streptophyta</taxon>
        <taxon>Embryophyta</taxon>
        <taxon>Tracheophyta</taxon>
        <taxon>Spermatophyta</taxon>
        <taxon>Magnoliopsida</taxon>
        <taxon>eudicotyledons</taxon>
        <taxon>Gunneridae</taxon>
        <taxon>Pentapetalae</taxon>
        <taxon>asterids</taxon>
        <taxon>campanulids</taxon>
        <taxon>Apiales</taxon>
        <taxon>Apiaceae</taxon>
        <taxon>Apioideae</taxon>
        <taxon>apioid superclade</taxon>
        <taxon>Tordylieae</taxon>
        <taxon>Tordyliinae</taxon>
        <taxon>Heracleum</taxon>
    </lineage>
</organism>
<comment type="subcellular location">
    <subcellularLocation>
        <location evidence="1">Membrane</location>
        <topology evidence="1">Multi-pass membrane protein</topology>
    </subcellularLocation>
</comment>
<keyword evidence="11" id="KW-1185">Reference proteome</keyword>
<dbReference type="AlphaFoldDB" id="A0AAD8MD36"/>
<evidence type="ECO:0000256" key="2">
    <source>
        <dbReference type="ARBA" id="ARBA00007079"/>
    </source>
</evidence>
<dbReference type="EMBL" id="JAUIZM010000008">
    <property type="protein sequence ID" value="KAK1371115.1"/>
    <property type="molecule type" value="Genomic_DNA"/>
</dbReference>
<keyword evidence="4 9" id="KW-0812">Transmembrane</keyword>
<evidence type="ECO:0000256" key="5">
    <source>
        <dbReference type="ARBA" id="ARBA00022989"/>
    </source>
</evidence>
<dbReference type="GO" id="GO:0016020">
    <property type="term" value="C:membrane"/>
    <property type="evidence" value="ECO:0007669"/>
    <property type="project" value="UniProtKB-SubCell"/>
</dbReference>
<evidence type="ECO:0000256" key="1">
    <source>
        <dbReference type="ARBA" id="ARBA00004141"/>
    </source>
</evidence>
<sequence length="139" mass="16124">MIPKIKRRYDYGSLIFILTFSLVVVSGVRADKVMALARERLSKIGMGFFVCLFTNVLVYPMWASDELHDSTASKFRKLADCIEGNLTHSRYRYFVCYETLELIAKDSLLLDTYRSYYTTIIKSQNNILQLLMYDLLCSS</sequence>
<keyword evidence="7 9" id="KW-0472">Membrane</keyword>
<dbReference type="InterPro" id="IPR020966">
    <property type="entry name" value="ALMT"/>
</dbReference>
<evidence type="ECO:0000256" key="7">
    <source>
        <dbReference type="ARBA" id="ARBA00023136"/>
    </source>
</evidence>
<gene>
    <name evidence="10" type="ORF">POM88_037207</name>
</gene>
<accession>A0AAD8MD36</accession>
<keyword evidence="3" id="KW-0813">Transport</keyword>
<dbReference type="GO" id="GO:0034220">
    <property type="term" value="P:monoatomic ion transmembrane transport"/>
    <property type="evidence" value="ECO:0007669"/>
    <property type="project" value="UniProtKB-KW"/>
</dbReference>
<reference evidence="10" key="2">
    <citation type="submission" date="2023-05" db="EMBL/GenBank/DDBJ databases">
        <authorList>
            <person name="Schelkunov M.I."/>
        </authorList>
    </citation>
    <scope>NUCLEOTIDE SEQUENCE</scope>
    <source>
        <strain evidence="10">Hsosn_3</strain>
        <tissue evidence="10">Leaf</tissue>
    </source>
</reference>
<name>A0AAD8MD36_9APIA</name>
<evidence type="ECO:0000256" key="4">
    <source>
        <dbReference type="ARBA" id="ARBA00022692"/>
    </source>
</evidence>
<dbReference type="PANTHER" id="PTHR31086">
    <property type="entry name" value="ALUMINUM-ACTIVATED MALATE TRANSPORTER 10"/>
    <property type="match status" value="1"/>
</dbReference>
<evidence type="ECO:0000256" key="3">
    <source>
        <dbReference type="ARBA" id="ARBA00022448"/>
    </source>
</evidence>
<comment type="caution">
    <text evidence="10">The sequence shown here is derived from an EMBL/GenBank/DDBJ whole genome shotgun (WGS) entry which is preliminary data.</text>
</comment>
<comment type="similarity">
    <text evidence="2">Belongs to the aromatic acid exporter (TC 2.A.85) family.</text>
</comment>
<protein>
    <submittedName>
        <fullName evidence="10">Uncharacterized protein</fullName>
    </submittedName>
</protein>
<dbReference type="GO" id="GO:0015743">
    <property type="term" value="P:malate transport"/>
    <property type="evidence" value="ECO:0007669"/>
    <property type="project" value="InterPro"/>
</dbReference>
<keyword evidence="8" id="KW-0407">Ion channel</keyword>
<keyword evidence="6" id="KW-0406">Ion transport</keyword>
<dbReference type="Proteomes" id="UP001237642">
    <property type="component" value="Unassembled WGS sequence"/>
</dbReference>
<evidence type="ECO:0000256" key="6">
    <source>
        <dbReference type="ARBA" id="ARBA00023065"/>
    </source>
</evidence>
<proteinExistence type="inferred from homology"/>
<dbReference type="Pfam" id="PF11744">
    <property type="entry name" value="ALMT"/>
    <property type="match status" value="1"/>
</dbReference>
<reference evidence="10" key="1">
    <citation type="submission" date="2023-02" db="EMBL/GenBank/DDBJ databases">
        <title>Genome of toxic invasive species Heracleum sosnowskyi carries increased number of genes despite the absence of recent whole-genome duplications.</title>
        <authorList>
            <person name="Schelkunov M."/>
            <person name="Shtratnikova V."/>
            <person name="Makarenko M."/>
            <person name="Klepikova A."/>
            <person name="Omelchenko D."/>
            <person name="Novikova G."/>
            <person name="Obukhova E."/>
            <person name="Bogdanov V."/>
            <person name="Penin A."/>
            <person name="Logacheva M."/>
        </authorList>
    </citation>
    <scope>NUCLEOTIDE SEQUENCE</scope>
    <source>
        <strain evidence="10">Hsosn_3</strain>
        <tissue evidence="10">Leaf</tissue>
    </source>
</reference>
<keyword evidence="5 9" id="KW-1133">Transmembrane helix</keyword>